<dbReference type="InParanoid" id="Q025C8"/>
<reference evidence="3" key="1">
    <citation type="submission" date="2006-10" db="EMBL/GenBank/DDBJ databases">
        <title>Complete sequence of Solibacter usitatus Ellin6076.</title>
        <authorList>
            <consortium name="US DOE Joint Genome Institute"/>
            <person name="Copeland A."/>
            <person name="Lucas S."/>
            <person name="Lapidus A."/>
            <person name="Barry K."/>
            <person name="Detter J.C."/>
            <person name="Glavina del Rio T."/>
            <person name="Hammon N."/>
            <person name="Israni S."/>
            <person name="Dalin E."/>
            <person name="Tice H."/>
            <person name="Pitluck S."/>
            <person name="Thompson L.S."/>
            <person name="Brettin T."/>
            <person name="Bruce D."/>
            <person name="Han C."/>
            <person name="Tapia R."/>
            <person name="Gilna P."/>
            <person name="Schmutz J."/>
            <person name="Larimer F."/>
            <person name="Land M."/>
            <person name="Hauser L."/>
            <person name="Kyrpides N."/>
            <person name="Mikhailova N."/>
            <person name="Janssen P.H."/>
            <person name="Kuske C.R."/>
            <person name="Richardson P."/>
        </authorList>
    </citation>
    <scope>NUCLEOTIDE SEQUENCE</scope>
    <source>
        <strain evidence="3">Ellin6076</strain>
    </source>
</reference>
<gene>
    <name evidence="3" type="ordered locus">Acid_2409</name>
</gene>
<dbReference type="NCBIfam" id="TIGR03436">
    <property type="entry name" value="acidobact_VWFA"/>
    <property type="match status" value="1"/>
</dbReference>
<dbReference type="AlphaFoldDB" id="Q025C8"/>
<dbReference type="EMBL" id="CP000473">
    <property type="protein sequence ID" value="ABJ83398.1"/>
    <property type="molecule type" value="Genomic_DNA"/>
</dbReference>
<evidence type="ECO:0000313" key="3">
    <source>
        <dbReference type="EMBL" id="ABJ83398.1"/>
    </source>
</evidence>
<proteinExistence type="predicted"/>
<dbReference type="OrthoDB" id="106674at2"/>
<name>Q025C8_SOLUE</name>
<dbReference type="CDD" id="cd00198">
    <property type="entry name" value="vWFA"/>
    <property type="match status" value="1"/>
</dbReference>
<feature type="chain" id="PRO_5004163032" evidence="1">
    <location>
        <begin position="17"/>
        <end position="337"/>
    </location>
</feature>
<dbReference type="HOGENOM" id="CLU_066233_0_0_0"/>
<dbReference type="SUPFAM" id="SSF53300">
    <property type="entry name" value="vWA-like"/>
    <property type="match status" value="1"/>
</dbReference>
<dbReference type="InterPro" id="IPR036465">
    <property type="entry name" value="vWFA_dom_sf"/>
</dbReference>
<organism evidence="3">
    <name type="scientific">Solibacter usitatus (strain Ellin6076)</name>
    <dbReference type="NCBI Taxonomy" id="234267"/>
    <lineage>
        <taxon>Bacteria</taxon>
        <taxon>Pseudomonadati</taxon>
        <taxon>Acidobacteriota</taxon>
        <taxon>Terriglobia</taxon>
        <taxon>Bryobacterales</taxon>
        <taxon>Solibacteraceae</taxon>
        <taxon>Candidatus Solibacter</taxon>
    </lineage>
</organism>
<dbReference type="InterPro" id="IPR002035">
    <property type="entry name" value="VWF_A"/>
</dbReference>
<evidence type="ECO:0000256" key="1">
    <source>
        <dbReference type="SAM" id="SignalP"/>
    </source>
</evidence>
<protein>
    <submittedName>
        <fullName evidence="3">von Willebrand factor, type A</fullName>
    </submittedName>
</protein>
<keyword evidence="1" id="KW-0732">Signal</keyword>
<sequence length="337" mass="37073" precursor="true">MRIAATLLLLASAASAQFKSTVPLVLAPTTVKDSKGRYVDGLTAEDLSLYDDSVPQAIQMDWTTYPIDVVVAVQTSANSGAVIDKLGGSGILFTQLLAAESGETAVISFSDEVRLHQDFTGNPDSVIHALRMLRKEGGNAHMLDALRQALQMLEKRPPGRRRIVLMIGEKRDRGSDAKLPAVVEQVQRLNAAIYWLTYSPMLEPFTVKPKTAEDLKPEAERIKMRQCAACPPPDTTPVPPDLGPGGFIYALGELVHLRKPDLSTLFTQTTGGRTMSFLKKNALEQAIQLLSEEVHRQYILNFAPKNSEPGKFHTLRVAVKNRPDLQAKTREGYWAVD</sequence>
<feature type="signal peptide" evidence="1">
    <location>
        <begin position="1"/>
        <end position="16"/>
    </location>
</feature>
<dbReference type="eggNOG" id="COG2304">
    <property type="taxonomic scope" value="Bacteria"/>
</dbReference>
<dbReference type="KEGG" id="sus:Acid_2409"/>
<feature type="domain" description="VWFA" evidence="2">
    <location>
        <begin position="100"/>
        <end position="167"/>
    </location>
</feature>
<dbReference type="InterPro" id="IPR017802">
    <property type="entry name" value="VWFA-rel_acidobac-type"/>
</dbReference>
<dbReference type="STRING" id="234267.Acid_2409"/>
<dbReference type="Gene3D" id="3.40.50.410">
    <property type="entry name" value="von Willebrand factor, type A domain"/>
    <property type="match status" value="1"/>
</dbReference>
<accession>Q025C8</accession>
<dbReference type="Pfam" id="PF13519">
    <property type="entry name" value="VWA_2"/>
    <property type="match status" value="1"/>
</dbReference>
<evidence type="ECO:0000259" key="2">
    <source>
        <dbReference type="Pfam" id="PF13519"/>
    </source>
</evidence>